<evidence type="ECO:0000259" key="5">
    <source>
        <dbReference type="Pfam" id="PF03936"/>
    </source>
</evidence>
<feature type="domain" description="Terpene synthase metal-binding" evidence="5">
    <location>
        <begin position="69"/>
        <end position="307"/>
    </location>
</feature>
<evidence type="ECO:0000313" key="6">
    <source>
        <dbReference type="EMBL" id="ACN40487.1"/>
    </source>
</evidence>
<protein>
    <recommendedName>
        <fullName evidence="5">Terpene synthase metal-binding domain-containing protein</fullName>
    </recommendedName>
</protein>
<dbReference type="AlphaFoldDB" id="C0PRP7"/>
<dbReference type="Pfam" id="PF03936">
    <property type="entry name" value="Terpene_synth_C"/>
    <property type="match status" value="1"/>
</dbReference>
<dbReference type="InterPro" id="IPR036965">
    <property type="entry name" value="Terpene_synth_N_sf"/>
</dbReference>
<dbReference type="SUPFAM" id="SSF48576">
    <property type="entry name" value="Terpenoid synthases"/>
    <property type="match status" value="1"/>
</dbReference>
<name>C0PRP7_PICSI</name>
<dbReference type="InterPro" id="IPR034741">
    <property type="entry name" value="Terpene_cyclase-like_1_C"/>
</dbReference>
<comment type="pathway">
    <text evidence="4">Terpene metabolism.</text>
</comment>
<evidence type="ECO:0000256" key="1">
    <source>
        <dbReference type="ARBA" id="ARBA00022723"/>
    </source>
</evidence>
<dbReference type="InterPro" id="IPR005630">
    <property type="entry name" value="Terpene_synthase_metal-bd"/>
</dbReference>
<evidence type="ECO:0000256" key="2">
    <source>
        <dbReference type="ARBA" id="ARBA00022842"/>
    </source>
</evidence>
<keyword evidence="1" id="KW-0479">Metal-binding</keyword>
<dbReference type="EMBL" id="BT071002">
    <property type="protein sequence ID" value="ACN40487.1"/>
    <property type="molecule type" value="mRNA"/>
</dbReference>
<dbReference type="InterPro" id="IPR008949">
    <property type="entry name" value="Isoprenoid_synthase_dom_sf"/>
</dbReference>
<dbReference type="GO" id="GO:0000287">
    <property type="term" value="F:magnesium ion binding"/>
    <property type="evidence" value="ECO:0007669"/>
    <property type="project" value="InterPro"/>
</dbReference>
<dbReference type="SFLD" id="SFLDS00005">
    <property type="entry name" value="Isoprenoid_Synthase_Type_I"/>
    <property type="match status" value="1"/>
</dbReference>
<sequence>MEYVMEYGWHTNLPRLETRNYIDVFEHDIKYNEMPYMNAKKLLELAKLEFNIFHSIQQNELKHISRWWKDSGLSLLNFARHRHVEYYTLASCFAIDPEHSTFRLGFAKICHLSTVLDDIYDTFGTMDELKLFTKAIKRWDPSTIEWLPEYMKGVYMVLYETVNELGREAKKSQGRDMINYVRRAWEAYIDSYMKEAEWISSGCVPTFEEYYENGKVSFGYRIATLQPILTLGIPFPQHILQQIDFPSRFNSLACGILRLKGDTRCYKADEERGEEASCISCYRKDNPGLTEEDVVNHIHAMVSDLIKELNWELLRPDSNVPISSKKHAFDITRAIHHGYKHRDGYSIANNEMKNLVMIIVLEPVPM</sequence>
<dbReference type="Gene3D" id="1.10.600.10">
    <property type="entry name" value="Farnesyl Diphosphate Synthase"/>
    <property type="match status" value="1"/>
</dbReference>
<dbReference type="InterPro" id="IPR050148">
    <property type="entry name" value="Terpene_synthase-like"/>
</dbReference>
<reference evidence="6" key="1">
    <citation type="submission" date="2009-02" db="EMBL/GenBank/DDBJ databases">
        <title>Full length sequence-verified cDNA sequences from Sitka spruce (Picea sitchensis).</title>
        <authorList>
            <person name="Reid K.E."/>
            <person name="Liao N."/>
            <person name="Ralph S."/>
            <person name="Kolosova N."/>
            <person name="Oddy C."/>
            <person name="Moore R."/>
            <person name="Mayo M."/>
            <person name="Wagner S."/>
            <person name="King J."/>
            <person name="Yanchuk A."/>
            <person name="Holt R."/>
            <person name="Jones S."/>
            <person name="Marra M."/>
            <person name="Ritland C.E."/>
            <person name="Ritland K."/>
            <person name="Bohlmann J."/>
        </authorList>
    </citation>
    <scope>NUCLEOTIDE SEQUENCE</scope>
    <source>
        <tissue evidence="6">Green portion of the leader tissue</tissue>
    </source>
</reference>
<evidence type="ECO:0000256" key="4">
    <source>
        <dbReference type="ARBA" id="ARBA00046316"/>
    </source>
</evidence>
<organism evidence="6">
    <name type="scientific">Picea sitchensis</name>
    <name type="common">Sitka spruce</name>
    <name type="synonym">Pinus sitchensis</name>
    <dbReference type="NCBI Taxonomy" id="3332"/>
    <lineage>
        <taxon>Eukaryota</taxon>
        <taxon>Viridiplantae</taxon>
        <taxon>Streptophyta</taxon>
        <taxon>Embryophyta</taxon>
        <taxon>Tracheophyta</taxon>
        <taxon>Spermatophyta</taxon>
        <taxon>Pinopsida</taxon>
        <taxon>Pinidae</taxon>
        <taxon>Conifers I</taxon>
        <taxon>Pinales</taxon>
        <taxon>Pinaceae</taxon>
        <taxon>Picea</taxon>
    </lineage>
</organism>
<dbReference type="GO" id="GO:0016114">
    <property type="term" value="P:terpenoid biosynthetic process"/>
    <property type="evidence" value="ECO:0007669"/>
    <property type="project" value="InterPro"/>
</dbReference>
<keyword evidence="2" id="KW-0460">Magnesium</keyword>
<accession>C0PRP7</accession>
<evidence type="ECO:0000256" key="3">
    <source>
        <dbReference type="ARBA" id="ARBA00023239"/>
    </source>
</evidence>
<dbReference type="Gene3D" id="1.50.10.130">
    <property type="entry name" value="Terpene synthase, N-terminal domain"/>
    <property type="match status" value="1"/>
</dbReference>
<dbReference type="SFLD" id="SFLDG01019">
    <property type="entry name" value="Terpene_Cyclase_Like_1_C_Termi"/>
    <property type="match status" value="1"/>
</dbReference>
<dbReference type="FunFam" id="1.10.600.10:FF:000005">
    <property type="entry name" value="Ent-kaur-16-ene synthase, chloroplastic"/>
    <property type="match status" value="1"/>
</dbReference>
<dbReference type="PANTHER" id="PTHR31225">
    <property type="entry name" value="OS04G0344100 PROTEIN-RELATED"/>
    <property type="match status" value="1"/>
</dbReference>
<proteinExistence type="evidence at transcript level"/>
<keyword evidence="3" id="KW-0456">Lyase</keyword>
<dbReference type="GO" id="GO:0010333">
    <property type="term" value="F:terpene synthase activity"/>
    <property type="evidence" value="ECO:0007669"/>
    <property type="project" value="InterPro"/>
</dbReference>